<dbReference type="Proteomes" id="UP000245370">
    <property type="component" value="Unassembled WGS sequence"/>
</dbReference>
<protein>
    <submittedName>
        <fullName evidence="1">Uncharacterized protein</fullName>
    </submittedName>
</protein>
<reference evidence="1 2" key="2">
    <citation type="submission" date="2018-05" db="EMBL/GenBank/DDBJ databases">
        <authorList>
            <person name="Lanie J.A."/>
            <person name="Ng W.-L."/>
            <person name="Kazmierczak K.M."/>
            <person name="Andrzejewski T.M."/>
            <person name="Davidsen T.M."/>
            <person name="Wayne K.J."/>
            <person name="Tettelin H."/>
            <person name="Glass J.I."/>
            <person name="Rusch D."/>
            <person name="Podicherti R."/>
            <person name="Tsui H.-C.T."/>
            <person name="Winkler M.E."/>
        </authorList>
    </citation>
    <scope>NUCLEOTIDE SEQUENCE [LARGE SCALE GENOMIC DNA]</scope>
    <source>
        <strain evidence="1 2">C305</strain>
    </source>
</reference>
<reference evidence="1 2" key="1">
    <citation type="submission" date="2018-05" db="EMBL/GenBank/DDBJ databases">
        <title>Brumimicrobium oceani sp. nov., isolated from coastal sediment.</title>
        <authorList>
            <person name="Kou Y."/>
        </authorList>
    </citation>
    <scope>NUCLEOTIDE SEQUENCE [LARGE SCALE GENOMIC DNA]</scope>
    <source>
        <strain evidence="1 2">C305</strain>
    </source>
</reference>
<dbReference type="OrthoDB" id="9844263at2"/>
<dbReference type="PROSITE" id="PS51257">
    <property type="entry name" value="PROKAR_LIPOPROTEIN"/>
    <property type="match status" value="1"/>
</dbReference>
<dbReference type="AlphaFoldDB" id="A0A2U2XAQ7"/>
<organism evidence="1 2">
    <name type="scientific">Brumimicrobium oceani</name>
    <dbReference type="NCBI Taxonomy" id="2100725"/>
    <lineage>
        <taxon>Bacteria</taxon>
        <taxon>Pseudomonadati</taxon>
        <taxon>Bacteroidota</taxon>
        <taxon>Flavobacteriia</taxon>
        <taxon>Flavobacteriales</taxon>
        <taxon>Crocinitomicaceae</taxon>
        <taxon>Brumimicrobium</taxon>
    </lineage>
</organism>
<evidence type="ECO:0000313" key="2">
    <source>
        <dbReference type="Proteomes" id="UP000245370"/>
    </source>
</evidence>
<proteinExistence type="predicted"/>
<keyword evidence="2" id="KW-1185">Reference proteome</keyword>
<gene>
    <name evidence="1" type="ORF">DIT68_12735</name>
</gene>
<name>A0A2U2XAQ7_9FLAO</name>
<dbReference type="RefSeq" id="WP_109360198.1">
    <property type="nucleotide sequence ID" value="NZ_QFRJ01000011.1"/>
</dbReference>
<accession>A0A2U2XAQ7</accession>
<evidence type="ECO:0000313" key="1">
    <source>
        <dbReference type="EMBL" id="PWH84791.1"/>
    </source>
</evidence>
<comment type="caution">
    <text evidence="1">The sequence shown here is derived from an EMBL/GenBank/DDBJ whole genome shotgun (WGS) entry which is preliminary data.</text>
</comment>
<dbReference type="EMBL" id="QFRJ01000011">
    <property type="protein sequence ID" value="PWH84791.1"/>
    <property type="molecule type" value="Genomic_DNA"/>
</dbReference>
<sequence length="189" mass="20755">MKTSLLLAKMFFLSIFLLLFTFSACKKDNESLSETSGNPSSAKWDVEADLVYDDGSIVHFRSNLDSIDSYFHPKVSHGDSSSYFFIPAVFGARNLLIEGNITGTGNYTFAEWPENGDDGVLINLIGTNSNTGESEYYGNYDSYSGAATFKVVSFENNNLKGTFSGKIFQGPESDVIIIKNGRVDADLIE</sequence>